<dbReference type="AlphaFoldDB" id="A0A378LN35"/>
<accession>A0A378LN35</accession>
<sequence length="122" mass="13329">MAGGTECQTKMYPSVHGDSNTVLKTLPYSAETIRIKSMEQGSCVTSVYQAIGSPKDQFTYCSIPGATDSLPTFGESLGFSNTAAKHIYVCNEAQKIHTSAKSKRSVNPFEPLRYFEPYTIST</sequence>
<gene>
    <name evidence="1" type="ORF">NCTC11532_00586</name>
</gene>
<evidence type="ECO:0000313" key="2">
    <source>
        <dbReference type="Proteomes" id="UP000255297"/>
    </source>
</evidence>
<keyword evidence="2" id="KW-1185">Reference proteome</keyword>
<dbReference type="STRING" id="1122170.GCA_000701265_02748"/>
<protein>
    <submittedName>
        <fullName evidence="1">Uncharacterized protein</fullName>
    </submittedName>
</protein>
<proteinExistence type="predicted"/>
<dbReference type="EMBL" id="UGPB01000001">
    <property type="protein sequence ID" value="STY28415.1"/>
    <property type="molecule type" value="Genomic_DNA"/>
</dbReference>
<organism evidence="1 2">
    <name type="scientific">Legionella wadsworthii</name>
    <dbReference type="NCBI Taxonomy" id="28088"/>
    <lineage>
        <taxon>Bacteria</taxon>
        <taxon>Pseudomonadati</taxon>
        <taxon>Pseudomonadota</taxon>
        <taxon>Gammaproteobacteria</taxon>
        <taxon>Legionellales</taxon>
        <taxon>Legionellaceae</taxon>
        <taxon>Legionella</taxon>
    </lineage>
</organism>
<dbReference type="Proteomes" id="UP000255297">
    <property type="component" value="Unassembled WGS sequence"/>
</dbReference>
<name>A0A378LN35_9GAMM</name>
<reference evidence="1 2" key="1">
    <citation type="submission" date="2018-06" db="EMBL/GenBank/DDBJ databases">
        <authorList>
            <consortium name="Pathogen Informatics"/>
            <person name="Doyle S."/>
        </authorList>
    </citation>
    <scope>NUCLEOTIDE SEQUENCE [LARGE SCALE GENOMIC DNA]</scope>
    <source>
        <strain evidence="1 2">NCTC11532</strain>
    </source>
</reference>
<dbReference type="RefSeq" id="WP_051635451.1">
    <property type="nucleotide sequence ID" value="NZ_CAAAIS010000002.1"/>
</dbReference>
<evidence type="ECO:0000313" key="1">
    <source>
        <dbReference type="EMBL" id="STY28415.1"/>
    </source>
</evidence>